<protein>
    <recommendedName>
        <fullName evidence="4">Expansin-like EG45 domain-containing protein</fullName>
    </recommendedName>
</protein>
<feature type="transmembrane region" description="Helical" evidence="3">
    <location>
        <begin position="31"/>
        <end position="52"/>
    </location>
</feature>
<dbReference type="InterPro" id="IPR049818">
    <property type="entry name" value="Expansin_EXLX1-like"/>
</dbReference>
<accession>A0A317D4N4</accession>
<organism evidence="5 6">
    <name type="scientific">Micromonospora acroterricola</name>
    <dbReference type="NCBI Taxonomy" id="2202421"/>
    <lineage>
        <taxon>Bacteria</taxon>
        <taxon>Bacillati</taxon>
        <taxon>Actinomycetota</taxon>
        <taxon>Actinomycetes</taxon>
        <taxon>Micromonosporales</taxon>
        <taxon>Micromonosporaceae</taxon>
        <taxon>Micromonospora</taxon>
    </lineage>
</organism>
<dbReference type="PANTHER" id="PTHR31836:SF21">
    <property type="entry name" value="EXPANSIN-LIKE PROTEIN 7"/>
    <property type="match status" value="1"/>
</dbReference>
<dbReference type="PROSITE" id="PS50842">
    <property type="entry name" value="EXPANSIN_EG45"/>
    <property type="match status" value="1"/>
</dbReference>
<evidence type="ECO:0000313" key="6">
    <source>
        <dbReference type="Proteomes" id="UP000245410"/>
    </source>
</evidence>
<feature type="region of interest" description="Disordered" evidence="2">
    <location>
        <begin position="274"/>
        <end position="335"/>
    </location>
</feature>
<dbReference type="CDD" id="cd22272">
    <property type="entry name" value="DPBB_EXLX1-like"/>
    <property type="match status" value="1"/>
</dbReference>
<proteinExistence type="predicted"/>
<evidence type="ECO:0000256" key="2">
    <source>
        <dbReference type="SAM" id="MobiDB-lite"/>
    </source>
</evidence>
<keyword evidence="3" id="KW-0472">Membrane</keyword>
<evidence type="ECO:0000256" key="3">
    <source>
        <dbReference type="SAM" id="Phobius"/>
    </source>
</evidence>
<dbReference type="PANTHER" id="PTHR31836">
    <property type="match status" value="1"/>
</dbReference>
<dbReference type="EMBL" id="QGKR01000195">
    <property type="protein sequence ID" value="PWR08656.1"/>
    <property type="molecule type" value="Genomic_DNA"/>
</dbReference>
<dbReference type="InterPro" id="IPR009009">
    <property type="entry name" value="RlpA-like_DPBB"/>
</dbReference>
<keyword evidence="6" id="KW-1185">Reference proteome</keyword>
<keyword evidence="1" id="KW-0732">Signal</keyword>
<name>A0A317D4N4_9ACTN</name>
<dbReference type="OrthoDB" id="5499927at2"/>
<sequence length="335" mass="34593">MTEASAPSDVDIELDLDRAPDDRPTPSSGPIPWLVATGVTILAAALGLTLTLRSGSTPACAAGRTLAAAPPTGTATHTGKATFYDSNGAGGNCSNPTAPANRLYVALGPTEYAAGAACGGFLDVTGPKGSVRVLIMDQCPECAPGHLDLSREAFARIADPVQGLVPVTYRAVVNPPLPGPLTFRIKEGSSQWWFAVRVGNHGNPLRAVEVRQRDSEPWQSTARQDYNYWLIASGAGAGPYTIRVTDVYGNRVTVAGIRMAPGQVQTSAVRMYGRGTAAATSRPSASARPSAARPGGRPTPTRRPAEVATTGAPVTAVANPPATRPAGATARWCAS</sequence>
<evidence type="ECO:0000256" key="1">
    <source>
        <dbReference type="ARBA" id="ARBA00022729"/>
    </source>
</evidence>
<dbReference type="RefSeq" id="WP_109817978.1">
    <property type="nucleotide sequence ID" value="NZ_QGKR01000195.1"/>
</dbReference>
<evidence type="ECO:0000259" key="4">
    <source>
        <dbReference type="PROSITE" id="PS50842"/>
    </source>
</evidence>
<feature type="domain" description="Expansin-like EG45" evidence="4">
    <location>
        <begin position="57"/>
        <end position="172"/>
    </location>
</feature>
<dbReference type="InterPro" id="IPR036749">
    <property type="entry name" value="Expansin_CBD_sf"/>
</dbReference>
<dbReference type="Pfam" id="PF01357">
    <property type="entry name" value="Expansin_C"/>
    <property type="match status" value="1"/>
</dbReference>
<gene>
    <name evidence="5" type="ORF">DKT68_14750</name>
</gene>
<keyword evidence="3" id="KW-0812">Transmembrane</keyword>
<dbReference type="Gene3D" id="2.40.40.10">
    <property type="entry name" value="RlpA-like domain"/>
    <property type="match status" value="1"/>
</dbReference>
<dbReference type="Pfam" id="PF03330">
    <property type="entry name" value="DPBB_1"/>
    <property type="match status" value="1"/>
</dbReference>
<keyword evidence="3" id="KW-1133">Transmembrane helix</keyword>
<feature type="compositionally biased region" description="Low complexity" evidence="2">
    <location>
        <begin position="274"/>
        <end position="299"/>
    </location>
</feature>
<dbReference type="Proteomes" id="UP000245410">
    <property type="component" value="Unassembled WGS sequence"/>
</dbReference>
<reference evidence="5 6" key="1">
    <citation type="submission" date="2018-05" db="EMBL/GenBank/DDBJ databases">
        <title>Micromonospora atacamensis sp. nov., a novel actinobacteria isolated from high altitude Atacama Desert soil.</title>
        <authorList>
            <person name="Carro L."/>
            <person name="Golinska P."/>
            <person name="Klenk H.-P."/>
            <person name="Goodfellow M."/>
        </authorList>
    </citation>
    <scope>NUCLEOTIDE SEQUENCE [LARGE SCALE GENOMIC DNA]</scope>
    <source>
        <strain evidence="5 6">5R2A7</strain>
    </source>
</reference>
<dbReference type="SUPFAM" id="SSF49590">
    <property type="entry name" value="PHL pollen allergen"/>
    <property type="match status" value="1"/>
</dbReference>
<dbReference type="Gene3D" id="2.60.40.760">
    <property type="entry name" value="Expansin, cellulose-binding-like domain"/>
    <property type="match status" value="1"/>
</dbReference>
<dbReference type="InterPro" id="IPR007112">
    <property type="entry name" value="Expansin/allergen_DPBB_dom"/>
</dbReference>
<dbReference type="NCBIfam" id="NF041144">
    <property type="entry name" value="expansin_EXLX1"/>
    <property type="match status" value="1"/>
</dbReference>
<feature type="compositionally biased region" description="Low complexity" evidence="2">
    <location>
        <begin position="306"/>
        <end position="335"/>
    </location>
</feature>
<dbReference type="InterPro" id="IPR007117">
    <property type="entry name" value="Expansin_CBD"/>
</dbReference>
<dbReference type="AlphaFoldDB" id="A0A317D4N4"/>
<dbReference type="InterPro" id="IPR051477">
    <property type="entry name" value="Expansin_CellWall"/>
</dbReference>
<dbReference type="SUPFAM" id="SSF50685">
    <property type="entry name" value="Barwin-like endoglucanases"/>
    <property type="match status" value="1"/>
</dbReference>
<comment type="caution">
    <text evidence="5">The sequence shown here is derived from an EMBL/GenBank/DDBJ whole genome shotgun (WGS) entry which is preliminary data.</text>
</comment>
<dbReference type="InterPro" id="IPR036908">
    <property type="entry name" value="RlpA-like_sf"/>
</dbReference>
<evidence type="ECO:0000313" key="5">
    <source>
        <dbReference type="EMBL" id="PWR08656.1"/>
    </source>
</evidence>